<comment type="caution">
    <text evidence="2">The sequence shown here is derived from an EMBL/GenBank/DDBJ whole genome shotgun (WGS) entry which is preliminary data.</text>
</comment>
<feature type="region of interest" description="Disordered" evidence="1">
    <location>
        <begin position="167"/>
        <end position="189"/>
    </location>
</feature>
<evidence type="ECO:0000313" key="2">
    <source>
        <dbReference type="EMBL" id="KAL2051444.1"/>
    </source>
</evidence>
<protein>
    <submittedName>
        <fullName evidence="2">Uncharacterized protein</fullName>
    </submittedName>
</protein>
<proteinExistence type="predicted"/>
<keyword evidence="3" id="KW-1185">Reference proteome</keyword>
<name>A0ABR4B0S5_9LECA</name>
<sequence>MVGPMNTPMALPPILCDDFISFVLQHHEAPTTLIICSSREAFLAELQTNIRQGYPESPPASPNDGVPKSLHPFLTPTIHLIAKSRSINLVFVPTLPHLRAYLTTYAAPLYPVSSPSPSTKPGSQVPILAIWGLARLHRSTAEHSAQGVSRTVAAAVEAANRAKQRLALAEPSRTDQGNDYSDVEASGGVSGDAWKEHVPLLSGSVRFGSEDRAWAGKTIEVGRVVAKWCRFVKLDHEASDK</sequence>
<dbReference type="EMBL" id="JBHFEH010000035">
    <property type="protein sequence ID" value="KAL2051444.1"/>
    <property type="molecule type" value="Genomic_DNA"/>
</dbReference>
<organism evidence="2 3">
    <name type="scientific">Lepraria finkii</name>
    <dbReference type="NCBI Taxonomy" id="1340010"/>
    <lineage>
        <taxon>Eukaryota</taxon>
        <taxon>Fungi</taxon>
        <taxon>Dikarya</taxon>
        <taxon>Ascomycota</taxon>
        <taxon>Pezizomycotina</taxon>
        <taxon>Lecanoromycetes</taxon>
        <taxon>OSLEUM clade</taxon>
        <taxon>Lecanoromycetidae</taxon>
        <taxon>Lecanorales</taxon>
        <taxon>Lecanorineae</taxon>
        <taxon>Stereocaulaceae</taxon>
        <taxon>Lepraria</taxon>
    </lineage>
</organism>
<reference evidence="2 3" key="1">
    <citation type="submission" date="2024-09" db="EMBL/GenBank/DDBJ databases">
        <title>Rethinking Asexuality: The Enigmatic Case of Functional Sexual Genes in Lepraria (Stereocaulaceae).</title>
        <authorList>
            <person name="Doellman M."/>
            <person name="Sun Y."/>
            <person name="Barcenas-Pena A."/>
            <person name="Lumbsch H.T."/>
            <person name="Grewe F."/>
        </authorList>
    </citation>
    <scope>NUCLEOTIDE SEQUENCE [LARGE SCALE GENOMIC DNA]</scope>
    <source>
        <strain evidence="2 3">Grewe 0041</strain>
    </source>
</reference>
<dbReference type="Proteomes" id="UP001590951">
    <property type="component" value="Unassembled WGS sequence"/>
</dbReference>
<gene>
    <name evidence="2" type="ORF">ABVK25_008311</name>
</gene>
<evidence type="ECO:0000256" key="1">
    <source>
        <dbReference type="SAM" id="MobiDB-lite"/>
    </source>
</evidence>
<accession>A0ABR4B0S5</accession>
<evidence type="ECO:0000313" key="3">
    <source>
        <dbReference type="Proteomes" id="UP001590951"/>
    </source>
</evidence>